<reference evidence="1 2" key="1">
    <citation type="submission" date="2014-12" db="EMBL/GenBank/DDBJ databases">
        <title>Genome sequence of Morococcus cerebrosus.</title>
        <authorList>
            <person name="Shin S.-K."/>
            <person name="Yi H."/>
        </authorList>
    </citation>
    <scope>NUCLEOTIDE SEQUENCE [LARGE SCALE GENOMIC DNA]</scope>
    <source>
        <strain evidence="1 2">CIP 81.93</strain>
    </source>
</reference>
<protein>
    <submittedName>
        <fullName evidence="1">Uncharacterized protein</fullName>
    </submittedName>
</protein>
<organism evidence="1 2">
    <name type="scientific">Morococcus cerebrosus</name>
    <dbReference type="NCBI Taxonomy" id="1056807"/>
    <lineage>
        <taxon>Bacteria</taxon>
        <taxon>Pseudomonadati</taxon>
        <taxon>Pseudomonadota</taxon>
        <taxon>Betaproteobacteria</taxon>
        <taxon>Neisseriales</taxon>
        <taxon>Neisseriaceae</taxon>
        <taxon>Morococcus</taxon>
    </lineage>
</organism>
<gene>
    <name evidence="1" type="ORF">MCC93_06300</name>
</gene>
<proteinExistence type="predicted"/>
<name>A0A0C1H9X2_9NEIS</name>
<dbReference type="AlphaFoldDB" id="A0A0C1H9X2"/>
<accession>A0A0C1H9X2</accession>
<evidence type="ECO:0000313" key="2">
    <source>
        <dbReference type="Proteomes" id="UP000031390"/>
    </source>
</evidence>
<evidence type="ECO:0000313" key="1">
    <source>
        <dbReference type="EMBL" id="KIC11012.1"/>
    </source>
</evidence>
<dbReference type="EMBL" id="JUFZ01000025">
    <property type="protein sequence ID" value="KIC11012.1"/>
    <property type="molecule type" value="Genomic_DNA"/>
</dbReference>
<comment type="caution">
    <text evidence="1">The sequence shown here is derived from an EMBL/GenBank/DDBJ whole genome shotgun (WGS) entry which is preliminary data.</text>
</comment>
<dbReference type="Proteomes" id="UP000031390">
    <property type="component" value="Unassembled WGS sequence"/>
</dbReference>
<sequence length="40" mass="4668">MLKQYSKTELDLQHSLPIAAFCYPYPLSDDLLPNQLQFIL</sequence>